<name>A0A9Q9ARJ2_9PEZI</name>
<feature type="compositionally biased region" description="Basic and acidic residues" evidence="2">
    <location>
        <begin position="355"/>
        <end position="388"/>
    </location>
</feature>
<sequence length="595" mass="67847">MIDHDLYLLDVLKVDGETEDDLDERLKTEAKQVGLDIEVDHVADSKHLFRTYRSEYSRRSESIDSRASQSTGPASTFSDCPKDQTIYDSQPHRSRASLSFRDYDSFVARGVPNGRHSISFSPLSTPSYSTFSLPLSQPTSPSASPRRHFRRIRGLSLLKLHRSESQTSLSDGCPHCPQDLQSQKRAIHRLPCGHRLCTQALRNTVKTAIESRRGAVPSCCRRPIPGSLVEHVMTHEEQAALLEKLEQWDEAASQAPSISSSRRNSMQHHLPHNHMDRDSQRLSADSSTAPLSLKAQEDLNQAIEREDYKLLQVGQTEQRDRFLAWASKQNAELISKHDKLRSELLAMHDAASEETQERHASTTSDAEDKQVKAESDLREVQDKERRDSATALKHMEAYCAGTYSSGELHERNVTEQDLLELEKARWHRDSMAIRHESAINVLRGEQNRRLRLRALRQDRELQDLKRNQRKEELELERSCSSESSKLHETLAEKRAKIEWRWDLQMAILAKKIEAETEISLMCRLPTAYWHRDSTKSSLGCLSPATQFEAADHLQSHQRHDSTTTQSGIVMGDPESKYSRHSTGMIHVQEFKVGTV</sequence>
<evidence type="ECO:0000313" key="3">
    <source>
        <dbReference type="EMBL" id="USW50863.1"/>
    </source>
</evidence>
<dbReference type="Gene3D" id="3.30.40.10">
    <property type="entry name" value="Zinc/RING finger domain, C3HC4 (zinc finger)"/>
    <property type="match status" value="1"/>
</dbReference>
<organism evidence="3 4">
    <name type="scientific">Septoria linicola</name>
    <dbReference type="NCBI Taxonomy" id="215465"/>
    <lineage>
        <taxon>Eukaryota</taxon>
        <taxon>Fungi</taxon>
        <taxon>Dikarya</taxon>
        <taxon>Ascomycota</taxon>
        <taxon>Pezizomycotina</taxon>
        <taxon>Dothideomycetes</taxon>
        <taxon>Dothideomycetidae</taxon>
        <taxon>Mycosphaerellales</taxon>
        <taxon>Mycosphaerellaceae</taxon>
        <taxon>Septoria</taxon>
    </lineage>
</organism>
<gene>
    <name evidence="3" type="ORF">Slin15195_G041820</name>
</gene>
<protein>
    <submittedName>
        <fullName evidence="3">Zinc finger, RING/FYVE/PHD-type</fullName>
    </submittedName>
</protein>
<feature type="compositionally biased region" description="Basic and acidic residues" evidence="2">
    <location>
        <begin position="551"/>
        <end position="561"/>
    </location>
</feature>
<dbReference type="AlphaFoldDB" id="A0A9Q9ARJ2"/>
<evidence type="ECO:0000313" key="4">
    <source>
        <dbReference type="Proteomes" id="UP001056384"/>
    </source>
</evidence>
<proteinExistence type="predicted"/>
<feature type="region of interest" description="Disordered" evidence="2">
    <location>
        <begin position="60"/>
        <end position="93"/>
    </location>
</feature>
<feature type="region of interest" description="Disordered" evidence="2">
    <location>
        <begin position="350"/>
        <end position="388"/>
    </location>
</feature>
<keyword evidence="4" id="KW-1185">Reference proteome</keyword>
<feature type="compositionally biased region" description="Polar residues" evidence="2">
    <location>
        <begin position="67"/>
        <end position="78"/>
    </location>
</feature>
<accession>A0A9Q9ARJ2</accession>
<feature type="compositionally biased region" description="Polar residues" evidence="2">
    <location>
        <begin position="254"/>
        <end position="264"/>
    </location>
</feature>
<feature type="region of interest" description="Disordered" evidence="2">
    <location>
        <begin position="252"/>
        <end position="288"/>
    </location>
</feature>
<keyword evidence="1" id="KW-0175">Coiled coil</keyword>
<feature type="coiled-coil region" evidence="1">
    <location>
        <begin position="447"/>
        <end position="474"/>
    </location>
</feature>
<dbReference type="Proteomes" id="UP001056384">
    <property type="component" value="Chromosome 3"/>
</dbReference>
<reference evidence="3" key="1">
    <citation type="submission" date="2022-06" db="EMBL/GenBank/DDBJ databases">
        <title>Complete genome sequences of two strains of the flax pathogen Septoria linicola.</title>
        <authorList>
            <person name="Lapalu N."/>
            <person name="Simon A."/>
            <person name="Demenou B."/>
            <person name="Paumier D."/>
            <person name="Guillot M.-P."/>
            <person name="Gout L."/>
            <person name="Valade R."/>
        </authorList>
    </citation>
    <scope>NUCLEOTIDE SEQUENCE</scope>
    <source>
        <strain evidence="3">SE15195</strain>
    </source>
</reference>
<evidence type="ECO:0000256" key="1">
    <source>
        <dbReference type="SAM" id="Coils"/>
    </source>
</evidence>
<feature type="region of interest" description="Disordered" evidence="2">
    <location>
        <begin position="551"/>
        <end position="578"/>
    </location>
</feature>
<dbReference type="InterPro" id="IPR013083">
    <property type="entry name" value="Znf_RING/FYVE/PHD"/>
</dbReference>
<dbReference type="EMBL" id="CP099420">
    <property type="protein sequence ID" value="USW50863.1"/>
    <property type="molecule type" value="Genomic_DNA"/>
</dbReference>
<dbReference type="OrthoDB" id="9977870at2759"/>
<evidence type="ECO:0000256" key="2">
    <source>
        <dbReference type="SAM" id="MobiDB-lite"/>
    </source>
</evidence>